<feature type="transmembrane region" description="Helical" evidence="1">
    <location>
        <begin position="162"/>
        <end position="185"/>
    </location>
</feature>
<comment type="caution">
    <text evidence="2">The sequence shown here is derived from an EMBL/GenBank/DDBJ whole genome shotgun (WGS) entry which is preliminary data.</text>
</comment>
<proteinExistence type="predicted"/>
<reference evidence="2" key="1">
    <citation type="journal article" date="2014" name="Int. J. Syst. Evol. Microbiol.">
        <title>Complete genome sequence of Corynebacterium casei LMG S-19264T (=DSM 44701T), isolated from a smear-ripened cheese.</title>
        <authorList>
            <consortium name="US DOE Joint Genome Institute (JGI-PGF)"/>
            <person name="Walter F."/>
            <person name="Albersmeier A."/>
            <person name="Kalinowski J."/>
            <person name="Ruckert C."/>
        </authorList>
    </citation>
    <scope>NUCLEOTIDE SEQUENCE</scope>
    <source>
        <strain evidence="2">CCM 7217</strain>
    </source>
</reference>
<keyword evidence="1" id="KW-0472">Membrane</keyword>
<reference evidence="2" key="2">
    <citation type="submission" date="2020-09" db="EMBL/GenBank/DDBJ databases">
        <authorList>
            <person name="Sun Q."/>
            <person name="Sedlacek I."/>
        </authorList>
    </citation>
    <scope>NUCLEOTIDE SEQUENCE</scope>
    <source>
        <strain evidence="2">CCM 7217</strain>
    </source>
</reference>
<feature type="transmembrane region" description="Helical" evidence="1">
    <location>
        <begin position="116"/>
        <end position="141"/>
    </location>
</feature>
<feature type="transmembrane region" description="Helical" evidence="1">
    <location>
        <begin position="46"/>
        <end position="67"/>
    </location>
</feature>
<feature type="transmembrane region" description="Helical" evidence="1">
    <location>
        <begin position="20"/>
        <end position="40"/>
    </location>
</feature>
<keyword evidence="1" id="KW-1133">Transmembrane helix</keyword>
<feature type="transmembrane region" description="Helical" evidence="1">
    <location>
        <begin position="87"/>
        <end position="110"/>
    </location>
</feature>
<name>A0A830DRW7_9EURY</name>
<sequence>MFADALRYPFADRTRVDGTATCLVALLVAVTLLRLAARLWPDLTFLAPAALGVVPLFAFFGLVGGVLAGDGFPSLATAETLRLAGRLLGVAAVYLLPAAVTVVAVAYVTATGTVPAVLTGVTTAMLATVALLVTVVCAYLLPVAAAVSVREGLRAGLRRDALGGAVSATYFLAWVGAAVLVVLSWSALAATISRSVAALLALGWCAYAHVAAAALVAEGVDRTHHW</sequence>
<dbReference type="RefSeq" id="WP_007274864.1">
    <property type="nucleotide sequence ID" value="NZ_BMCI01000002.1"/>
</dbReference>
<organism evidence="2 3">
    <name type="scientific">Haloferax sulfurifontis</name>
    <dbReference type="NCBI Taxonomy" id="255616"/>
    <lineage>
        <taxon>Archaea</taxon>
        <taxon>Methanobacteriati</taxon>
        <taxon>Methanobacteriota</taxon>
        <taxon>Stenosarchaea group</taxon>
        <taxon>Halobacteria</taxon>
        <taxon>Halobacteriales</taxon>
        <taxon>Haloferacaceae</taxon>
        <taxon>Haloferax</taxon>
    </lineage>
</organism>
<evidence type="ECO:0000313" key="2">
    <source>
        <dbReference type="EMBL" id="GGC54276.1"/>
    </source>
</evidence>
<evidence type="ECO:0000256" key="1">
    <source>
        <dbReference type="SAM" id="Phobius"/>
    </source>
</evidence>
<keyword evidence="1" id="KW-0812">Transmembrane</keyword>
<accession>A0A830DRW7</accession>
<evidence type="ECO:0000313" key="3">
    <source>
        <dbReference type="Proteomes" id="UP000646833"/>
    </source>
</evidence>
<dbReference type="AlphaFoldDB" id="A0A830DRW7"/>
<feature type="transmembrane region" description="Helical" evidence="1">
    <location>
        <begin position="197"/>
        <end position="217"/>
    </location>
</feature>
<protein>
    <submittedName>
        <fullName evidence="2">Uncharacterized protein</fullName>
    </submittedName>
</protein>
<dbReference type="EMBL" id="BMCI01000002">
    <property type="protein sequence ID" value="GGC54276.1"/>
    <property type="molecule type" value="Genomic_DNA"/>
</dbReference>
<dbReference type="Proteomes" id="UP000646833">
    <property type="component" value="Unassembled WGS sequence"/>
</dbReference>
<gene>
    <name evidence="2" type="ORF">GCM10007209_15010</name>
</gene>